<keyword evidence="8" id="KW-0282">Flagellum</keyword>
<comment type="similarity">
    <text evidence="1 5">Belongs to the FliD family.</text>
</comment>
<comment type="subcellular location">
    <subcellularLocation>
        <location evidence="5">Secreted</location>
    </subcellularLocation>
    <subcellularLocation>
        <location evidence="5">Bacterial flagellum</location>
    </subcellularLocation>
</comment>
<keyword evidence="3" id="KW-0175">Coiled coil</keyword>
<reference evidence="9" key="1">
    <citation type="submission" date="2016-11" db="EMBL/GenBank/DDBJ databases">
        <authorList>
            <person name="Varghese N."/>
            <person name="Submissions S."/>
        </authorList>
    </citation>
    <scope>NUCLEOTIDE SEQUENCE [LARGE SCALE GENOMIC DNA]</scope>
    <source>
        <strain evidence="9">DSM 22363</strain>
    </source>
</reference>
<dbReference type="InterPro" id="IPR003481">
    <property type="entry name" value="FliD_N"/>
</dbReference>
<keyword evidence="4 5" id="KW-0975">Bacterial flagellum</keyword>
<dbReference type="Pfam" id="PF07195">
    <property type="entry name" value="FliD_C"/>
    <property type="match status" value="1"/>
</dbReference>
<protein>
    <recommendedName>
        <fullName evidence="5">Flagellar hook-associated protein 2</fullName>
        <shortName evidence="5">HAP2</shortName>
    </recommendedName>
    <alternativeName>
        <fullName evidence="5">Flagellar cap protein</fullName>
    </alternativeName>
</protein>
<dbReference type="Proteomes" id="UP000185192">
    <property type="component" value="Unassembled WGS sequence"/>
</dbReference>
<feature type="domain" description="Flagellar hook-associated protein 2 C-terminal" evidence="7">
    <location>
        <begin position="218"/>
        <end position="441"/>
    </location>
</feature>
<dbReference type="PANTHER" id="PTHR30288:SF0">
    <property type="entry name" value="FLAGELLAR HOOK-ASSOCIATED PROTEIN 2"/>
    <property type="match status" value="1"/>
</dbReference>
<dbReference type="OrthoDB" id="7388356at2"/>
<keyword evidence="8" id="KW-0966">Cell projection</keyword>
<evidence type="ECO:0000313" key="9">
    <source>
        <dbReference type="Proteomes" id="UP000185192"/>
    </source>
</evidence>
<gene>
    <name evidence="8" type="ORF">SAMN02745824_1157</name>
</gene>
<organism evidence="8 9">
    <name type="scientific">Parasphingorhabdus marina DSM 22363</name>
    <dbReference type="NCBI Taxonomy" id="1123272"/>
    <lineage>
        <taxon>Bacteria</taxon>
        <taxon>Pseudomonadati</taxon>
        <taxon>Pseudomonadota</taxon>
        <taxon>Alphaproteobacteria</taxon>
        <taxon>Sphingomonadales</taxon>
        <taxon>Sphingomonadaceae</taxon>
        <taxon>Parasphingorhabdus</taxon>
    </lineage>
</organism>
<dbReference type="GO" id="GO:0071973">
    <property type="term" value="P:bacterial-type flagellum-dependent cell motility"/>
    <property type="evidence" value="ECO:0007669"/>
    <property type="project" value="TreeGrafter"/>
</dbReference>
<dbReference type="PANTHER" id="PTHR30288">
    <property type="entry name" value="FLAGELLAR CAP/ASSEMBLY PROTEIN FLID"/>
    <property type="match status" value="1"/>
</dbReference>
<feature type="domain" description="Flagellar hook-associated protein 2 N-terminal" evidence="6">
    <location>
        <begin position="13"/>
        <end position="111"/>
    </location>
</feature>
<dbReference type="GO" id="GO:0009421">
    <property type="term" value="C:bacterial-type flagellum filament cap"/>
    <property type="evidence" value="ECO:0007669"/>
    <property type="project" value="InterPro"/>
</dbReference>
<dbReference type="AlphaFoldDB" id="A0A1N6CWT4"/>
<evidence type="ECO:0000259" key="7">
    <source>
        <dbReference type="Pfam" id="PF07195"/>
    </source>
</evidence>
<evidence type="ECO:0000256" key="3">
    <source>
        <dbReference type="ARBA" id="ARBA00023054"/>
    </source>
</evidence>
<evidence type="ECO:0000256" key="5">
    <source>
        <dbReference type="RuleBase" id="RU362066"/>
    </source>
</evidence>
<sequence length="463" mass="47869">MFGDIANLIGAGSGINSSQVVEDLVQATRAPRELQLAQKENLNSARISAIASASSALDTFAQALTELLDGQGFAGDLVSSDPAIATVSFIDGVRPVGLPARMEVSQLASPQRLVSGASADSGVAVGEGTVTITTGEGAFDIVIDDTNNSLAGLASAINASDSGVTATIITDNNGARLVLEGEEGLDNGFSVAASGPASLQAFAYSDAAPGSMTKVADAANSVITVDGIQMTNSSNDIDGAITGVRLNLLSAEVGTEIIISGDQPTTTVGNLVNEFVDAYNLLRTGLNDATAPGVEGASGGPLAGDIGVRDMVRSLSRLTSTSLTDSGPYRTLADVGVKTNIDGTLEVDQARLSAVLEEDPDAVAKMLEPAVQDDLNPGIAGALQTIRDNLQSDNGSLVTSRERYDAVAESLVTQRERLNDSIERYRTQLTRTFADMDRQLAVINATQSYLTQQIAVWSNSNNN</sequence>
<evidence type="ECO:0000256" key="2">
    <source>
        <dbReference type="ARBA" id="ARBA00011255"/>
    </source>
</evidence>
<dbReference type="InterPro" id="IPR010809">
    <property type="entry name" value="FliD_C"/>
</dbReference>
<dbReference type="InterPro" id="IPR040026">
    <property type="entry name" value="FliD"/>
</dbReference>
<dbReference type="Pfam" id="PF02465">
    <property type="entry name" value="FliD_N"/>
    <property type="match status" value="1"/>
</dbReference>
<comment type="subunit">
    <text evidence="2 5">Homopentamer.</text>
</comment>
<keyword evidence="5" id="KW-0964">Secreted</keyword>
<dbReference type="GO" id="GO:0009424">
    <property type="term" value="C:bacterial-type flagellum hook"/>
    <property type="evidence" value="ECO:0007669"/>
    <property type="project" value="UniProtKB-UniRule"/>
</dbReference>
<dbReference type="EMBL" id="FSQW01000001">
    <property type="protein sequence ID" value="SIN62972.1"/>
    <property type="molecule type" value="Genomic_DNA"/>
</dbReference>
<keyword evidence="9" id="KW-1185">Reference proteome</keyword>
<comment type="function">
    <text evidence="5">Required for morphogenesis and for the elongation of the flagellar filament by facilitating polymerization of the flagellin monomers at the tip of growing filament. Forms a capping structure, which prevents flagellin subunits (transported through the central channel of the flagellum) from leaking out without polymerization at the distal end.</text>
</comment>
<proteinExistence type="inferred from homology"/>
<accession>A0A1N6CWT4</accession>
<dbReference type="GO" id="GO:0005576">
    <property type="term" value="C:extracellular region"/>
    <property type="evidence" value="ECO:0007669"/>
    <property type="project" value="UniProtKB-SubCell"/>
</dbReference>
<dbReference type="STRING" id="1123272.SAMN02745824_1157"/>
<evidence type="ECO:0000256" key="1">
    <source>
        <dbReference type="ARBA" id="ARBA00009764"/>
    </source>
</evidence>
<name>A0A1N6CWT4_9SPHN</name>
<dbReference type="RefSeq" id="WP_074204118.1">
    <property type="nucleotide sequence ID" value="NZ_FSQW01000001.1"/>
</dbReference>
<dbReference type="GO" id="GO:0007155">
    <property type="term" value="P:cell adhesion"/>
    <property type="evidence" value="ECO:0007669"/>
    <property type="project" value="InterPro"/>
</dbReference>
<evidence type="ECO:0000259" key="6">
    <source>
        <dbReference type="Pfam" id="PF02465"/>
    </source>
</evidence>
<keyword evidence="8" id="KW-0969">Cilium</keyword>
<evidence type="ECO:0000313" key="8">
    <source>
        <dbReference type="EMBL" id="SIN62972.1"/>
    </source>
</evidence>
<evidence type="ECO:0000256" key="4">
    <source>
        <dbReference type="ARBA" id="ARBA00023143"/>
    </source>
</evidence>